<protein>
    <submittedName>
        <fullName evidence="2">ATP-binding protein</fullName>
    </submittedName>
</protein>
<dbReference type="Pfam" id="PF08011">
    <property type="entry name" value="PDDEXK_9"/>
    <property type="match status" value="1"/>
</dbReference>
<sequence length="571" mass="66313">MRKAIPIGYEDFREMIEKDLYYVDKTLMIKELLDSAGKVNLITRPRRFGKTLNLSMLRYFFEAEKGTDGAPADNSFLFNGLKISTCGERYLSHQGKYPVINLSLKSAKQPDFDMAFQMLRRTIADEFRRHAFLLSKLTEGADCERFRLLMSGQGELADYADALAFLSRLLSEEYGRKTVILIDEYDVPLENAYFRGFYDTMSDFIRTLFESVLKTNPHLEFAVITGCLRISKESIFTGMNNLKIHSILSGGYSDSFGFTQEEVTEILSYYDLSRKQDEVRKWYDGYLFGDTEIYNPWSILNYVDAVVMKPDAFPEPYWSNTSSNSIIRELVERADLETRSEIERLVAGETIEKPVHEDITYGDIYESQDNLWNFLFFTGYLKKAGERREEEFTYLTLAIPNIEVRFIYRQTILKWFEKRVKQQDMTPLITAIENGDGNAFGDFVSEQLAESISFFDYAENYYHGFLVGLLKSSGRYEILSNRESGRSDIIMKEQKFRGRAVILELKSARDYSEMEELCHKALRQIEEKEYEAALRSEGYREVLKYGVCFFKKGCIALCGKRKGEDNGRLFE</sequence>
<dbReference type="PANTHER" id="PTHR34825">
    <property type="entry name" value="CONSERVED PROTEIN, WITH A WEAK D-GALACTARATE DEHYDRATASE/ALTRONATE HYDROLASE DOMAIN"/>
    <property type="match status" value="1"/>
</dbReference>
<keyword evidence="3" id="KW-1185">Reference proteome</keyword>
<dbReference type="Pfam" id="PF09820">
    <property type="entry name" value="AAA-ATPase_like"/>
    <property type="match status" value="1"/>
</dbReference>
<dbReference type="EMBL" id="JABACJ020000002">
    <property type="protein sequence ID" value="MBU3874881.1"/>
    <property type="molecule type" value="Genomic_DNA"/>
</dbReference>
<keyword evidence="2" id="KW-0067">ATP-binding</keyword>
<gene>
    <name evidence="2" type="ORF">HGO97_003510</name>
</gene>
<evidence type="ECO:0000313" key="3">
    <source>
        <dbReference type="Proteomes" id="UP000723714"/>
    </source>
</evidence>
<accession>A0ABS6D0D9</accession>
<evidence type="ECO:0000259" key="1">
    <source>
        <dbReference type="Pfam" id="PF09820"/>
    </source>
</evidence>
<dbReference type="Proteomes" id="UP000723714">
    <property type="component" value="Unassembled WGS sequence"/>
</dbReference>
<name>A0ABS6D0D9_9FIRM</name>
<feature type="domain" description="AAA-ATPase-like" evidence="1">
    <location>
        <begin position="6"/>
        <end position="236"/>
    </location>
</feature>
<dbReference type="GO" id="GO:0005524">
    <property type="term" value="F:ATP binding"/>
    <property type="evidence" value="ECO:0007669"/>
    <property type="project" value="UniProtKB-KW"/>
</dbReference>
<dbReference type="InterPro" id="IPR018631">
    <property type="entry name" value="AAA-ATPase-like_dom"/>
</dbReference>
<comment type="caution">
    <text evidence="2">The sequence shown here is derived from an EMBL/GenBank/DDBJ whole genome shotgun (WGS) entry which is preliminary data.</text>
</comment>
<dbReference type="InterPro" id="IPR012547">
    <property type="entry name" value="PDDEXK_9"/>
</dbReference>
<dbReference type="PANTHER" id="PTHR34825:SF1">
    <property type="entry name" value="AAA-ATPASE-LIKE DOMAIN-CONTAINING PROTEIN"/>
    <property type="match status" value="1"/>
</dbReference>
<keyword evidence="2" id="KW-0547">Nucleotide-binding</keyword>
<proteinExistence type="predicted"/>
<dbReference type="RefSeq" id="WP_216239484.1">
    <property type="nucleotide sequence ID" value="NZ_JABACJ020000002.1"/>
</dbReference>
<reference evidence="2 3" key="1">
    <citation type="submission" date="2021-06" db="EMBL/GenBank/DDBJ databases">
        <title>Faecalicatena sp. nov. isolated from porcine feces.</title>
        <authorList>
            <person name="Oh B.S."/>
            <person name="Lee J.H."/>
        </authorList>
    </citation>
    <scope>NUCLEOTIDE SEQUENCE [LARGE SCALE GENOMIC DNA]</scope>
    <source>
        <strain evidence="2 3">AGMB00832</strain>
    </source>
</reference>
<organism evidence="2 3">
    <name type="scientific">Faecalicatena faecalis</name>
    <dbReference type="NCBI Taxonomy" id="2726362"/>
    <lineage>
        <taxon>Bacteria</taxon>
        <taxon>Bacillati</taxon>
        <taxon>Bacillota</taxon>
        <taxon>Clostridia</taxon>
        <taxon>Lachnospirales</taxon>
        <taxon>Lachnospiraceae</taxon>
        <taxon>Faecalicatena</taxon>
    </lineage>
</organism>
<evidence type="ECO:0000313" key="2">
    <source>
        <dbReference type="EMBL" id="MBU3874881.1"/>
    </source>
</evidence>